<feature type="domain" description="DUF2344" evidence="1">
    <location>
        <begin position="4"/>
        <end position="193"/>
    </location>
</feature>
<dbReference type="NCBIfam" id="TIGR03936">
    <property type="entry name" value="sam_1_link_chp"/>
    <property type="match status" value="1"/>
</dbReference>
<protein>
    <submittedName>
        <fullName evidence="2">Radical SAM-linked protein</fullName>
    </submittedName>
</protein>
<gene>
    <name evidence="2" type="ORF">SAMN02745941_01442</name>
</gene>
<reference evidence="2 3" key="1">
    <citation type="submission" date="2016-11" db="EMBL/GenBank/DDBJ databases">
        <authorList>
            <person name="Jaros S."/>
            <person name="Januszkiewicz K."/>
            <person name="Wedrychowicz H."/>
        </authorList>
    </citation>
    <scope>NUCLEOTIDE SEQUENCE [LARGE SCALE GENOMIC DNA]</scope>
    <source>
        <strain evidence="2 3">DSM 6191</strain>
    </source>
</reference>
<dbReference type="InterPro" id="IPR018768">
    <property type="entry name" value="DUF2344"/>
</dbReference>
<dbReference type="Proteomes" id="UP000184241">
    <property type="component" value="Unassembled WGS sequence"/>
</dbReference>
<accession>A0A1M5XIR3</accession>
<dbReference type="Pfam" id="PF10105">
    <property type="entry name" value="DUF2344"/>
    <property type="match status" value="1"/>
</dbReference>
<dbReference type="AlphaFoldDB" id="A0A1M5XIR3"/>
<sequence length="242" mass="27948">MQVRYLIKFTKEGNIKFISHLDLMRSIQRVILRSELDVEYSKGFHPHMALSIAQPLSVGISSVGEYMDLVLKNPMDEKEIIERLNQNTLVGVRFLEAKGIEVIPNTKKVPQSMAMVDQAVYTIKIKYTDIKSAEEEFKELLGKDEWIITKKNKKGEEKSVNIRPFIKDIKYWVKDNYLVLNTRISCGSREHLNTESFVNYIKENTPNVNNEAFVDINREEMYAEIDGKLLPLYKVKLDSGGV</sequence>
<evidence type="ECO:0000259" key="1">
    <source>
        <dbReference type="Pfam" id="PF10105"/>
    </source>
</evidence>
<evidence type="ECO:0000313" key="3">
    <source>
        <dbReference type="Proteomes" id="UP000184241"/>
    </source>
</evidence>
<dbReference type="EMBL" id="FQXU01000005">
    <property type="protein sequence ID" value="SHH99522.1"/>
    <property type="molecule type" value="Genomic_DNA"/>
</dbReference>
<name>A0A1M5XIR3_9CLOT</name>
<proteinExistence type="predicted"/>
<evidence type="ECO:0000313" key="2">
    <source>
        <dbReference type="EMBL" id="SHH99522.1"/>
    </source>
</evidence>
<organism evidence="2 3">
    <name type="scientific">Clostridium intestinale DSM 6191</name>
    <dbReference type="NCBI Taxonomy" id="1121320"/>
    <lineage>
        <taxon>Bacteria</taxon>
        <taxon>Bacillati</taxon>
        <taxon>Bacillota</taxon>
        <taxon>Clostridia</taxon>
        <taxon>Eubacteriales</taxon>
        <taxon>Clostridiaceae</taxon>
        <taxon>Clostridium</taxon>
    </lineage>
</organism>